<evidence type="ECO:0000313" key="7">
    <source>
        <dbReference type="EMBL" id="KAK6226521.1"/>
    </source>
</evidence>
<dbReference type="GO" id="GO:0005886">
    <property type="term" value="C:plasma membrane"/>
    <property type="evidence" value="ECO:0007669"/>
    <property type="project" value="TreeGrafter"/>
</dbReference>
<evidence type="ECO:0000256" key="6">
    <source>
        <dbReference type="SAM" id="Phobius"/>
    </source>
</evidence>
<dbReference type="Proteomes" id="UP001327957">
    <property type="component" value="Unassembled WGS sequence"/>
</dbReference>
<keyword evidence="5 6" id="KW-0472">Membrane</keyword>
<accession>A0AAV9TW38</accession>
<dbReference type="GO" id="GO:0022857">
    <property type="term" value="F:transmembrane transporter activity"/>
    <property type="evidence" value="ECO:0007669"/>
    <property type="project" value="TreeGrafter"/>
</dbReference>
<evidence type="ECO:0000256" key="2">
    <source>
        <dbReference type="ARBA" id="ARBA00007520"/>
    </source>
</evidence>
<protein>
    <submittedName>
        <fullName evidence="7">MFS multidrug transporter</fullName>
    </submittedName>
</protein>
<comment type="subcellular location">
    <subcellularLocation>
        <location evidence="1">Membrane</location>
        <topology evidence="1">Multi-pass membrane protein</topology>
    </subcellularLocation>
</comment>
<name>A0AAV9TW38_9PEZI</name>
<organism evidence="7 8">
    <name type="scientific">Colletotrichum tabaci</name>
    <dbReference type="NCBI Taxonomy" id="1209068"/>
    <lineage>
        <taxon>Eukaryota</taxon>
        <taxon>Fungi</taxon>
        <taxon>Dikarya</taxon>
        <taxon>Ascomycota</taxon>
        <taxon>Pezizomycotina</taxon>
        <taxon>Sordariomycetes</taxon>
        <taxon>Hypocreomycetidae</taxon>
        <taxon>Glomerellales</taxon>
        <taxon>Glomerellaceae</taxon>
        <taxon>Colletotrichum</taxon>
        <taxon>Colletotrichum destructivum species complex</taxon>
    </lineage>
</organism>
<evidence type="ECO:0000256" key="4">
    <source>
        <dbReference type="ARBA" id="ARBA00022989"/>
    </source>
</evidence>
<keyword evidence="8" id="KW-1185">Reference proteome</keyword>
<feature type="transmembrane region" description="Helical" evidence="6">
    <location>
        <begin position="15"/>
        <end position="36"/>
    </location>
</feature>
<dbReference type="AlphaFoldDB" id="A0AAV9TW38"/>
<comment type="similarity">
    <text evidence="2">Belongs to the major facilitator superfamily. TCR/Tet family.</text>
</comment>
<reference evidence="7 8" key="1">
    <citation type="submission" date="2023-04" db="EMBL/GenBank/DDBJ databases">
        <title>Colletotrichum tabacum stain YC1 causing leaf anthracnose on Nicotiana tabacum(L.) cv.</title>
        <authorList>
            <person name="Ji Z."/>
            <person name="Wang M."/>
            <person name="Zhang J."/>
            <person name="Wang N."/>
            <person name="Zhou Z."/>
        </authorList>
    </citation>
    <scope>NUCLEOTIDE SEQUENCE [LARGE SCALE GENOMIC DNA]</scope>
    <source>
        <strain evidence="7 8">YC1</strain>
    </source>
</reference>
<evidence type="ECO:0000256" key="1">
    <source>
        <dbReference type="ARBA" id="ARBA00004141"/>
    </source>
</evidence>
<dbReference type="EMBL" id="JASAOK010000001">
    <property type="protein sequence ID" value="KAK6226521.1"/>
    <property type="molecule type" value="Genomic_DNA"/>
</dbReference>
<evidence type="ECO:0000256" key="5">
    <source>
        <dbReference type="ARBA" id="ARBA00023136"/>
    </source>
</evidence>
<comment type="caution">
    <text evidence="7">The sequence shown here is derived from an EMBL/GenBank/DDBJ whole genome shotgun (WGS) entry which is preliminary data.</text>
</comment>
<keyword evidence="4 6" id="KW-1133">Transmembrane helix</keyword>
<evidence type="ECO:0000256" key="3">
    <source>
        <dbReference type="ARBA" id="ARBA00022692"/>
    </source>
</evidence>
<proteinExistence type="inferred from homology"/>
<gene>
    <name evidence="7" type="ORF">QIS74_00076</name>
</gene>
<keyword evidence="3 6" id="KW-0812">Transmembrane</keyword>
<sequence>MSIVAIQTAIPPTQVAVALTVLVFFQGLAVAVLISIGNTVFDSTVVGQIAALAPDENPRAIIAAGATAYRSKVSAEDLPNVVKAWATGFQRTMYIATGLSAGMFLFSWGLGFYSVKKKEDSTAAQGSSGADKT</sequence>
<dbReference type="PANTHER" id="PTHR23501">
    <property type="entry name" value="MAJOR FACILITATOR SUPERFAMILY"/>
    <property type="match status" value="1"/>
</dbReference>
<dbReference type="PANTHER" id="PTHR23501:SF193">
    <property type="entry name" value="MULTIDRUG TRANSPORTER, PUTATIVE (AFU_ORTHOLOGUE AFUA_8G00940)-RELATED"/>
    <property type="match status" value="1"/>
</dbReference>
<feature type="transmembrane region" description="Helical" evidence="6">
    <location>
        <begin position="93"/>
        <end position="115"/>
    </location>
</feature>
<evidence type="ECO:0000313" key="8">
    <source>
        <dbReference type="Proteomes" id="UP001327957"/>
    </source>
</evidence>